<dbReference type="AlphaFoldDB" id="A0A4Y7KCS3"/>
<dbReference type="Proteomes" id="UP000316621">
    <property type="component" value="Chromosome 7"/>
</dbReference>
<proteinExistence type="predicted"/>
<gene>
    <name evidence="1" type="ORF">C5167_034361</name>
</gene>
<dbReference type="EMBL" id="CM010721">
    <property type="protein sequence ID" value="RZC71184.1"/>
    <property type="molecule type" value="Genomic_DNA"/>
</dbReference>
<accession>A0A4Y7KCS3</accession>
<sequence length="170" mass="19647">MYHLKKKKVPGTKSQIRPRFLAWNKGLFFFDVGRHKASAKPKAEPSCIEVHVAVRHTESNKFQCCPKTDMLYQIIWKDLTIICVQNNVEDGRSLVWENDMDLMALICFWCVVNARKRHPEGVKSRHILNTSTYQAITLESTEVFVAPGFDRLAEKNPLQWRLLSLCQGTN</sequence>
<name>A0A4Y7KCS3_PAPSO</name>
<evidence type="ECO:0000313" key="2">
    <source>
        <dbReference type="Proteomes" id="UP000316621"/>
    </source>
</evidence>
<protein>
    <submittedName>
        <fullName evidence="1">Uncharacterized protein</fullName>
    </submittedName>
</protein>
<evidence type="ECO:0000313" key="1">
    <source>
        <dbReference type="EMBL" id="RZC71184.1"/>
    </source>
</evidence>
<keyword evidence="2" id="KW-1185">Reference proteome</keyword>
<organism evidence="1 2">
    <name type="scientific">Papaver somniferum</name>
    <name type="common">Opium poppy</name>
    <dbReference type="NCBI Taxonomy" id="3469"/>
    <lineage>
        <taxon>Eukaryota</taxon>
        <taxon>Viridiplantae</taxon>
        <taxon>Streptophyta</taxon>
        <taxon>Embryophyta</taxon>
        <taxon>Tracheophyta</taxon>
        <taxon>Spermatophyta</taxon>
        <taxon>Magnoliopsida</taxon>
        <taxon>Ranunculales</taxon>
        <taxon>Papaveraceae</taxon>
        <taxon>Papaveroideae</taxon>
        <taxon>Papaver</taxon>
    </lineage>
</organism>
<reference evidence="1 2" key="1">
    <citation type="journal article" date="2018" name="Science">
        <title>The opium poppy genome and morphinan production.</title>
        <authorList>
            <person name="Guo L."/>
            <person name="Winzer T."/>
            <person name="Yang X."/>
            <person name="Li Y."/>
            <person name="Ning Z."/>
            <person name="He Z."/>
            <person name="Teodor R."/>
            <person name="Lu Y."/>
            <person name="Bowser T.A."/>
            <person name="Graham I.A."/>
            <person name="Ye K."/>
        </authorList>
    </citation>
    <scope>NUCLEOTIDE SEQUENCE [LARGE SCALE GENOMIC DNA]</scope>
    <source>
        <strain evidence="2">cv. HN1</strain>
        <tissue evidence="1">Leaves</tissue>
    </source>
</reference>
<dbReference type="Gramene" id="RZC71184">
    <property type="protein sequence ID" value="RZC71184"/>
    <property type="gene ID" value="C5167_034361"/>
</dbReference>